<name>A0AAX4PDI9_9CHLO</name>
<evidence type="ECO:0000256" key="2">
    <source>
        <dbReference type="ARBA" id="ARBA00022737"/>
    </source>
</evidence>
<evidence type="ECO:0000256" key="3">
    <source>
        <dbReference type="PROSITE-ProRule" id="PRU00087"/>
    </source>
</evidence>
<feature type="signal peptide" evidence="4">
    <location>
        <begin position="1"/>
        <end position="35"/>
    </location>
</feature>
<feature type="repeat" description="Filamin" evidence="3">
    <location>
        <begin position="2326"/>
        <end position="2424"/>
    </location>
</feature>
<dbReference type="PANTHER" id="PTHR46093:SF18">
    <property type="entry name" value="FIBRONECTIN TYPE-III DOMAIN-CONTAINING PROTEIN"/>
    <property type="match status" value="1"/>
</dbReference>
<organism evidence="5 6">
    <name type="scientific">Chloropicon roscoffensis</name>
    <dbReference type="NCBI Taxonomy" id="1461544"/>
    <lineage>
        <taxon>Eukaryota</taxon>
        <taxon>Viridiplantae</taxon>
        <taxon>Chlorophyta</taxon>
        <taxon>Chloropicophyceae</taxon>
        <taxon>Chloropicales</taxon>
        <taxon>Chloropicaceae</taxon>
        <taxon>Chloropicon</taxon>
    </lineage>
</organism>
<dbReference type="SUPFAM" id="SSF49899">
    <property type="entry name" value="Concanavalin A-like lectins/glucanases"/>
    <property type="match status" value="4"/>
</dbReference>
<dbReference type="PANTHER" id="PTHR46093">
    <property type="entry name" value="ACYL-COA-BINDING DOMAIN-CONTAINING PROTEIN 5"/>
    <property type="match status" value="1"/>
</dbReference>
<reference evidence="5 6" key="1">
    <citation type="submission" date="2024-03" db="EMBL/GenBank/DDBJ databases">
        <title>Complete genome sequence of the green alga Chloropicon roscoffensis RCC1871.</title>
        <authorList>
            <person name="Lemieux C."/>
            <person name="Pombert J.-F."/>
            <person name="Otis C."/>
            <person name="Turmel M."/>
        </authorList>
    </citation>
    <scope>NUCLEOTIDE SEQUENCE [LARGE SCALE GENOMIC DNA]</scope>
    <source>
        <strain evidence="5 6">RCC1871</strain>
    </source>
</reference>
<dbReference type="InterPro" id="IPR001298">
    <property type="entry name" value="Filamin/ABP280_rpt"/>
</dbReference>
<dbReference type="Proteomes" id="UP001472866">
    <property type="component" value="Chromosome 08"/>
</dbReference>
<dbReference type="InterPro" id="IPR017868">
    <property type="entry name" value="Filamin/ABP280_repeat-like"/>
</dbReference>
<dbReference type="InterPro" id="IPR013320">
    <property type="entry name" value="ConA-like_dom_sf"/>
</dbReference>
<dbReference type="Gene3D" id="2.120.10.80">
    <property type="entry name" value="Kelch-type beta propeller"/>
    <property type="match status" value="1"/>
</dbReference>
<keyword evidence="4" id="KW-0732">Signal</keyword>
<dbReference type="Gene3D" id="2.60.40.10">
    <property type="entry name" value="Immunoglobulins"/>
    <property type="match status" value="1"/>
</dbReference>
<dbReference type="InterPro" id="IPR014756">
    <property type="entry name" value="Ig_E-set"/>
</dbReference>
<dbReference type="SMART" id="SM00557">
    <property type="entry name" value="IG_FLMN"/>
    <property type="match status" value="1"/>
</dbReference>
<gene>
    <name evidence="5" type="ORF">HKI87_08g55950</name>
</gene>
<evidence type="ECO:0000313" key="5">
    <source>
        <dbReference type="EMBL" id="WZN64041.1"/>
    </source>
</evidence>
<dbReference type="InterPro" id="IPR013783">
    <property type="entry name" value="Ig-like_fold"/>
</dbReference>
<evidence type="ECO:0000256" key="4">
    <source>
        <dbReference type="SAM" id="SignalP"/>
    </source>
</evidence>
<dbReference type="EMBL" id="CP151508">
    <property type="protein sequence ID" value="WZN64041.1"/>
    <property type="molecule type" value="Genomic_DNA"/>
</dbReference>
<evidence type="ECO:0000313" key="6">
    <source>
        <dbReference type="Proteomes" id="UP001472866"/>
    </source>
</evidence>
<proteinExistence type="predicted"/>
<dbReference type="Pfam" id="PF24681">
    <property type="entry name" value="Kelch_KLHDC2_KLHL20_DRC7"/>
    <property type="match status" value="1"/>
</dbReference>
<feature type="chain" id="PRO_5043635056" evidence="4">
    <location>
        <begin position="36"/>
        <end position="3664"/>
    </location>
</feature>
<keyword evidence="1" id="KW-0880">Kelch repeat</keyword>
<accession>A0AAX4PDI9</accession>
<keyword evidence="2" id="KW-0677">Repeat</keyword>
<sequence>MMRAARVHRPQFGSGLRVLAALLVALSTLVANAGASHFRYGTLSWEPLQTYDGAKRNVEFTFKAAFRKNYRWGSHTAQWAQTNSVNSTKVYYGSEISLQLAPGYDASRPGCNSTGTTNERKACYLCPDGAETTTYGCENDSPKYDLLATDSNGNGVFAEKFFVKFPPIKQSDGSDVVQCPDPFHCDVAKALIDEQTRVPLFTKTDNSAQRESCSQYRDNPTKDAAKCAPWDEVYGMFMGDGTTQTIEFEVSYIHDSDNPIVGNYLLGQSKFTHAYAEDTAEPYLAYFTGGDRTYECDYPSAALDAFGQCQGTLNNLLRNNQEGRYRLETTIALKSGQTNRSPVAAMMPILPIPVTAITDRARFQVTAYDPDGDELSFRFGNVEEMGGIVRSKEDAFPWSANPTTVEAYDAATGELDAKYGVQYGRFHCDETSKEFMLEGKCPGDRVPQQVLGMETYSFKSIIPGLVEWNTWRRLKPNGDYESCVESKSGCEEMPQGLYNVVVMVDDGQSKVPIDFMVYLYHGQLHFCNKHCKDNKMAAPNPIDVTQNPYTDNYNGLEYSPAYAGVETFADKDGIYGADFLVQGTALRFAQSCTVCSMGTGNETACSPMSADGNCGVDSFGSVVPATGACVINQPPRFVSDGTVALSPTRSIFDTPGLLEYEKNRLLGNVGALDGDYELPVVQGYYGKEVAFAVTAQDDDDCSELLVESTILPDGAYLEDPEYLVSYDSFPNGQKVRKKLRWPAQGDASSDTRAAKSKACFYAFDKYLVTSTPFYCVEIHLMQEPSTEDEILMRFDCKLSLRWNELLGRFVFSDEINKFYSSKSYEGYMWHHAAVAIDEKGKGSLYVDGAVAELDLNVGTNVDDVATFNNGTAIGTEFATVSYPNKCVSTESTSSRRLQAFSVWPIQSLQRELGFPNTEDLGINPPTGDCCTFRVAEDCSSLNDTTSFEGFADEVAVWNRRLSADEVAALLFDMPARRSKSGAIPDQETRAQFDVTAGRVLWARFNSPCREGKVGNTNQHSGASDLSGLTSGSLEGGLPNVTDDADDTITFSKYTTSAKYVFTGVPWLAPYLRSAESQAHLPLDGGGQITATGVGFARSPFLKCVGSHSKSGGESRRVASAGGPYAAMAAAAAGTEILGDSAESEPPVLARVSATGATTASQYDPHRPHLFLSSLSHPSKPTSARSDAWAADKRVPVFEENRSGSTLEGQSIHGFWETVTCDAPPASFPTDRYELGVSNDAGVSLANTRTKVYTEHALELDGSVALIADTKVVGATYTLWFQITQPTLTFATLLELSNGLGFTYEDEVVHAVYGNSKLGSLGGKTSLNEWHHLSIAVDEGQTRMLLDAQVVVDVAMPNLAGGYALQSVGNNLKGVLDEFRVYSSALTTEEIVRGAFRRELDVSRMSAYYRFNQDFLDYTRNTTLSVLGKSNAKFVSVGAPWEPTTVYSANGARSPEVSEGSDAIAIEGFNFARSKWLTCKFGESGLDFAYSGIGRNGGDLSRPDGVQQSIDGSEVFVVSGSETPATYVSITEATCEGAPAEPRQARRALLDLGVGETTVGLPGNESDAIDGPLSLQVRESALQCDGLDDSATAVGVASGLSGSASGYTISLFARPAVGATSAAESVAVISVESSDGKKVYHRIELHSTGVWAYYDDFIGHVASGNATSGSWSHLQIEIEETGRGYFTVDGTTSQFDTRSRAAADASVRLCTSHSESASHFHGLVDDLLIASTALSPQDTLQVHYSGQVPADVTTSGEVVAYFEIGHASTGDLLESTSHAADVAPTLVLSGAKVEPSQWFWSPGSSATSGNGGEISGLQAGLLAHYPMDAVRGETNATGTVIFDIVGGRSGFVAGNRAVADRNGVLKGAMLAEGLQIAAPAAYIEDGDFTLCAWAKIADVARAKPHAAAGASDVFLAWKLLCATGSASPNGEIKLRDVYVNYATATEAQAQAVGPLLEELASAGTVTTYRVELDDLWVYGRALTGQEIASRFFTSHASLRVGASDEVAAELAGSAALAFEGLSVWIRLDGDVAGPRTVAAAEDGSWAVGVEGGGVFLSVAEQCDCTGRCHLKHLTSARPVRANTWHHVAASYTGGKANFMVDGILVEEHDFSSENPSPPTPKLGRVLVGRSPASEVDAASDALEGEIFSLSLTKAEALLPWLQRSLAWCPPLDLEYNATGIAHFELNELVPSASQGGGLRGHTSVEGSSALVSSSTPLRWSNASHDGYGDFGYSRVNLEGADQWLSGDTVFFSISTHDPCGSLRASGGEIFTVTFQRLGQSTVLSAEVRDTNDGNYHVVMPGLGCGTYKVLIASASGFNEDAQVIVGARQVSASQSEVTSVPADQCFGVPFRMELSAFDEYGCPSVDGGASFEVKLRGPHDADAAVTHVGGNVYAAEFVPLAPGRYFAEISLQGTPLAKTPHQCVEVCYGGSLSVDGESGVEVAESALAKAEDGTTELDMAGEASGTIKAWVNPSGVTDTDAYVVAKQSASSAKRGDFAKGYHMKLSGDYKTLEGAVYSGMGRVGNVTANTTIGLNAWTHLAFTFKGEDLKLFVDGEVVSETSVEWGDISVYPNPYDTPVSVGQGFVGKIDEVTVLASAQAPALVKEQIWCPPVGGSYDDVVLYLPFNGYAGVNSTGATPGYSRKCVPSGAGQDCLQGIIFGSAALDPLSSPLNALSPGVGTPGSTHSVSASPPYAFSSSFNSIRTEFDILARDQCGFAYQKGESGAFGITIERLDVDYDTDEAVGTNHPVTRLGEAQQIFATLKGSEVSTCYSGTTQAPYVSGDVYTQSMSVDTAGDYQVTVFANSTHGVAAAAPFVASAKSLIPHSILVLDSGKEFEAGFASTLRIRVQDSAGNAISSPDLDLDFELTLHGAASSSSAEVDLVLDEETSTYLLRFELQPCDKPAGYNLLFLHRGTLVPSDVYPLLLQVSHSGVVRVATDARDFGDVGEPCRVGHTSASHRGDLYVFGGADAKSGAYAADTIVLRGAEDAATSGYLYEKEVVLKGLAGADWGADPYLAAAVSVDTSELLGAGRILPGCEDIAFAMGESPLDFFMDPHPGCGRNDTIFYVRVDRSMMPPASESADVAVRMIYGNPSMAGGQRSDHSRPKRVFAVYEDFEDGTAGALVGISQCGAAGAFAVTDAHAKHGGRSLLANSSAGGGVAVAAVAPLQSFHLKAWLWDSLGSQSENYVSPDQDYLCDATGTSQPLAEQRPAEHPAEAVGIGHWIYAGYGSAVSSQLAEESSAFVELVPEVPAISKGQASPDSTAVGVFTGSHGAKVVAGYPWEATSAPRAAGWKLLEVVSDAAGTRVLVDGKVEKSSARRTTLDKVLLKSGGGGEGSDAMWDTVSVRRLPSSEDLLAVVAVAGPMTLDRRSLSTADHRPSAPFPKSAVWERVPTAASPPARFGHSSVTHEGTKYVFGGERNARLQNDLWAFDLAAEEWRHVLPGGAKLPEARVGHSAVAVGGKMVVLGGRGASGHPLQDAWEFDFEDESWELVANTTAAGARMGHTATLVAGSVYVLGGEGPGTESAVFLRCDEGDATGSCVDVTHGCPESPSTSKVLADFGLAGGISGHAAEGKGGQLFVLGGSDPRTGELSPGGASGGGVYSFDADACSWEAAFAGPDSDFAAEGHSASMGDEGLMVFGGRGPIGFGCTRAFLGPRAVHAA</sequence>
<dbReference type="InterPro" id="IPR015915">
    <property type="entry name" value="Kelch-typ_b-propeller"/>
</dbReference>
<dbReference type="Gene3D" id="2.60.120.200">
    <property type="match status" value="5"/>
</dbReference>
<dbReference type="SUPFAM" id="SSF117281">
    <property type="entry name" value="Kelch motif"/>
    <property type="match status" value="1"/>
</dbReference>
<dbReference type="PROSITE" id="PS50194">
    <property type="entry name" value="FILAMIN_REPEAT"/>
    <property type="match status" value="1"/>
</dbReference>
<dbReference type="SUPFAM" id="SSF81296">
    <property type="entry name" value="E set domains"/>
    <property type="match status" value="1"/>
</dbReference>
<evidence type="ECO:0000256" key="1">
    <source>
        <dbReference type="ARBA" id="ARBA00022441"/>
    </source>
</evidence>
<keyword evidence="6" id="KW-1185">Reference proteome</keyword>
<dbReference type="Pfam" id="PF13385">
    <property type="entry name" value="Laminin_G_3"/>
    <property type="match status" value="3"/>
</dbReference>
<protein>
    <submittedName>
        <fullName evidence="5">Uncharacterized protein</fullName>
    </submittedName>
</protein>